<name>X0XUJ8_9ZZZZ</name>
<gene>
    <name evidence="1" type="ORF">S01H1_65877</name>
</gene>
<organism evidence="1">
    <name type="scientific">marine sediment metagenome</name>
    <dbReference type="NCBI Taxonomy" id="412755"/>
    <lineage>
        <taxon>unclassified sequences</taxon>
        <taxon>metagenomes</taxon>
        <taxon>ecological metagenomes</taxon>
    </lineage>
</organism>
<reference evidence="1" key="1">
    <citation type="journal article" date="2014" name="Front. Microbiol.">
        <title>High frequency of phylogenetically diverse reductive dehalogenase-homologous genes in deep subseafloor sedimentary metagenomes.</title>
        <authorList>
            <person name="Kawai M."/>
            <person name="Futagami T."/>
            <person name="Toyoda A."/>
            <person name="Takaki Y."/>
            <person name="Nishi S."/>
            <person name="Hori S."/>
            <person name="Arai W."/>
            <person name="Tsubouchi T."/>
            <person name="Morono Y."/>
            <person name="Uchiyama I."/>
            <person name="Ito T."/>
            <person name="Fujiyama A."/>
            <person name="Inagaki F."/>
            <person name="Takami H."/>
        </authorList>
    </citation>
    <scope>NUCLEOTIDE SEQUENCE</scope>
    <source>
        <strain evidence="1">Expedition CK06-06</strain>
    </source>
</reference>
<dbReference type="EMBL" id="BARS01043520">
    <property type="protein sequence ID" value="GAG40298.1"/>
    <property type="molecule type" value="Genomic_DNA"/>
</dbReference>
<accession>X0XUJ8</accession>
<sequence>EMSAETVRMVESLPITTVQWETEGGMRVNFKVMTILIPQVRCDQEGRSGIVHSTKAE</sequence>
<evidence type="ECO:0000313" key="1">
    <source>
        <dbReference type="EMBL" id="GAG40298.1"/>
    </source>
</evidence>
<dbReference type="AlphaFoldDB" id="X0XUJ8"/>
<protein>
    <submittedName>
        <fullName evidence="1">Uncharacterized protein</fullName>
    </submittedName>
</protein>
<feature type="non-terminal residue" evidence="1">
    <location>
        <position position="1"/>
    </location>
</feature>
<proteinExistence type="predicted"/>
<comment type="caution">
    <text evidence="1">The sequence shown here is derived from an EMBL/GenBank/DDBJ whole genome shotgun (WGS) entry which is preliminary data.</text>
</comment>